<evidence type="ECO:0000313" key="4">
    <source>
        <dbReference type="Proteomes" id="UP000048926"/>
    </source>
</evidence>
<evidence type="ECO:0000259" key="2">
    <source>
        <dbReference type="Pfam" id="PF13581"/>
    </source>
</evidence>
<keyword evidence="1" id="KW-0723">Serine/threonine-protein kinase</keyword>
<dbReference type="GO" id="GO:0004674">
    <property type="term" value="F:protein serine/threonine kinase activity"/>
    <property type="evidence" value="ECO:0007669"/>
    <property type="project" value="UniProtKB-KW"/>
</dbReference>
<reference evidence="4" key="1">
    <citation type="submission" date="2015-07" db="EMBL/GenBank/DDBJ databases">
        <authorList>
            <person name="Rodrigo-Torres Lidia"/>
            <person name="Arahal R.David."/>
        </authorList>
    </citation>
    <scope>NUCLEOTIDE SEQUENCE [LARGE SCALE GENOMIC DNA]</scope>
    <source>
        <strain evidence="4">CECT 4801</strain>
    </source>
</reference>
<organism evidence="3 4">
    <name type="scientific">Roseibium aggregatum</name>
    <dbReference type="NCBI Taxonomy" id="187304"/>
    <lineage>
        <taxon>Bacteria</taxon>
        <taxon>Pseudomonadati</taxon>
        <taxon>Pseudomonadota</taxon>
        <taxon>Alphaproteobacteria</taxon>
        <taxon>Hyphomicrobiales</taxon>
        <taxon>Stappiaceae</taxon>
        <taxon>Roseibium</taxon>
    </lineage>
</organism>
<gene>
    <name evidence="3" type="ORF">LAL4801_02675</name>
</gene>
<feature type="domain" description="Histidine kinase/HSP90-like ATPase" evidence="2">
    <location>
        <begin position="10"/>
        <end position="129"/>
    </location>
</feature>
<dbReference type="Pfam" id="PF13581">
    <property type="entry name" value="HATPase_c_2"/>
    <property type="match status" value="1"/>
</dbReference>
<dbReference type="Gene3D" id="3.30.565.10">
    <property type="entry name" value="Histidine kinase-like ATPase, C-terminal domain"/>
    <property type="match status" value="1"/>
</dbReference>
<keyword evidence="3" id="KW-0808">Transferase</keyword>
<dbReference type="InterPro" id="IPR003594">
    <property type="entry name" value="HATPase_dom"/>
</dbReference>
<keyword evidence="4" id="KW-1185">Reference proteome</keyword>
<protein>
    <submittedName>
        <fullName evidence="3">Serine-protein kinase RsbW</fullName>
    </submittedName>
</protein>
<dbReference type="EMBL" id="CXST01000002">
    <property type="protein sequence ID" value="CTQ44233.1"/>
    <property type="molecule type" value="Genomic_DNA"/>
</dbReference>
<dbReference type="STRING" id="187304.B0E33_10630"/>
<evidence type="ECO:0000256" key="1">
    <source>
        <dbReference type="ARBA" id="ARBA00022527"/>
    </source>
</evidence>
<proteinExistence type="predicted"/>
<name>A0A0M6Y3W0_9HYPH</name>
<dbReference type="OrthoDB" id="9792240at2"/>
<evidence type="ECO:0000313" key="3">
    <source>
        <dbReference type="EMBL" id="CTQ44233.1"/>
    </source>
</evidence>
<dbReference type="InterPro" id="IPR050267">
    <property type="entry name" value="Anti-sigma-factor_SerPK"/>
</dbReference>
<dbReference type="PANTHER" id="PTHR35526">
    <property type="entry name" value="ANTI-SIGMA-F FACTOR RSBW-RELATED"/>
    <property type="match status" value="1"/>
</dbReference>
<accession>A0A0M6Y3W0</accession>
<dbReference type="SUPFAM" id="SSF55874">
    <property type="entry name" value="ATPase domain of HSP90 chaperone/DNA topoisomerase II/histidine kinase"/>
    <property type="match status" value="1"/>
</dbReference>
<dbReference type="CDD" id="cd16936">
    <property type="entry name" value="HATPase_RsbW-like"/>
    <property type="match status" value="1"/>
</dbReference>
<dbReference type="RefSeq" id="WP_055657014.1">
    <property type="nucleotide sequence ID" value="NZ_CP045622.1"/>
</dbReference>
<dbReference type="AlphaFoldDB" id="A0A0M6Y3W0"/>
<sequence length="141" mass="15051">MVDLETVTVRNDLEDLPAVYTVLERFCTGAGLSDAVRRTLCLVVEELFANTVAYGYPDGGKDQIAVTAALGPTHVKLVLSDRARPFDNSGMPSGPPEADTVEDMGIGGLGLYLVHQLADDVATQRIGNVNHTTVLVPRAKD</sequence>
<dbReference type="Proteomes" id="UP000048926">
    <property type="component" value="Unassembled WGS sequence"/>
</dbReference>
<keyword evidence="3" id="KW-0418">Kinase</keyword>
<dbReference type="InterPro" id="IPR036890">
    <property type="entry name" value="HATPase_C_sf"/>
</dbReference>